<evidence type="ECO:0008006" key="4">
    <source>
        <dbReference type="Google" id="ProtNLM"/>
    </source>
</evidence>
<evidence type="ECO:0000256" key="1">
    <source>
        <dbReference type="SAM" id="SignalP"/>
    </source>
</evidence>
<evidence type="ECO:0000313" key="3">
    <source>
        <dbReference type="Proteomes" id="UP000651050"/>
    </source>
</evidence>
<feature type="chain" id="PRO_5037230919" description="DUF4893 domain-containing protein" evidence="1">
    <location>
        <begin position="37"/>
        <end position="274"/>
    </location>
</feature>
<proteinExistence type="predicted"/>
<sequence>MPANKNMPPVIARRDMRSPLLAIGMVMMVCATTASAQAPKMTAKQASPKQARATDSAPIDDLEFAGFAKDREFVGDPHEFASDETRRLWEHVVRVSEGTSEAFADMLKQGGDFAPVGGDCYLVRYAAIQITCMGSASAKVLTPWNAPGNTEVVSSRTLPDGRWWAIVKTGDLSHGKLSVSYHALFGARRAGRSVASSKVLAFSESVLSESARLCASGEEGSPGMESVIEAAQIESGPDADRAAFRVLRMDCRTGRATREKMKYRVSSTGVRATR</sequence>
<dbReference type="Proteomes" id="UP000651050">
    <property type="component" value="Unassembled WGS sequence"/>
</dbReference>
<accession>A0A931H8T5</accession>
<keyword evidence="1" id="KW-0732">Signal</keyword>
<reference evidence="2" key="1">
    <citation type="submission" date="2020-11" db="EMBL/GenBank/DDBJ databases">
        <title>Bacterial whole genome sequence for Caenimonas sp. DR4.4.</title>
        <authorList>
            <person name="Le V."/>
            <person name="Ko S.-R."/>
            <person name="Ahn C.-Y."/>
            <person name="Oh H.-M."/>
        </authorList>
    </citation>
    <scope>NUCLEOTIDE SEQUENCE</scope>
    <source>
        <strain evidence="2">DR4.4</strain>
    </source>
</reference>
<name>A0A931H8T5_9BURK</name>
<keyword evidence="3" id="KW-1185">Reference proteome</keyword>
<organism evidence="2 3">
    <name type="scientific">Caenimonas aquaedulcis</name>
    <dbReference type="NCBI Taxonomy" id="2793270"/>
    <lineage>
        <taxon>Bacteria</taxon>
        <taxon>Pseudomonadati</taxon>
        <taxon>Pseudomonadota</taxon>
        <taxon>Betaproteobacteria</taxon>
        <taxon>Burkholderiales</taxon>
        <taxon>Comamonadaceae</taxon>
        <taxon>Caenimonas</taxon>
    </lineage>
</organism>
<gene>
    <name evidence="2" type="ORF">I5803_20565</name>
</gene>
<feature type="signal peptide" evidence="1">
    <location>
        <begin position="1"/>
        <end position="36"/>
    </location>
</feature>
<evidence type="ECO:0000313" key="2">
    <source>
        <dbReference type="EMBL" id="MBG9390435.1"/>
    </source>
</evidence>
<protein>
    <recommendedName>
        <fullName evidence="4">DUF4893 domain-containing protein</fullName>
    </recommendedName>
</protein>
<comment type="caution">
    <text evidence="2">The sequence shown here is derived from an EMBL/GenBank/DDBJ whole genome shotgun (WGS) entry which is preliminary data.</text>
</comment>
<dbReference type="RefSeq" id="WP_196988174.1">
    <property type="nucleotide sequence ID" value="NZ_JADWYS010000001.1"/>
</dbReference>
<dbReference type="EMBL" id="JADWYS010000001">
    <property type="protein sequence ID" value="MBG9390435.1"/>
    <property type="molecule type" value="Genomic_DNA"/>
</dbReference>
<dbReference type="AlphaFoldDB" id="A0A931H8T5"/>